<keyword evidence="3" id="KW-0804">Transcription</keyword>
<dbReference type="InterPro" id="IPR007282">
    <property type="entry name" value="NOT2/3/5_C"/>
</dbReference>
<dbReference type="InterPro" id="IPR038635">
    <property type="entry name" value="CCR4-NOT_su2/3/5_C_sf"/>
</dbReference>
<keyword evidence="5" id="KW-0472">Membrane</keyword>
<feature type="region of interest" description="Disordered" evidence="4">
    <location>
        <begin position="615"/>
        <end position="657"/>
    </location>
</feature>
<accession>A0A8S9YHK6</accession>
<sequence length="830" mass="88142">MCTSYGRNRTVSFAWLVLITYSDVSLLLIILFRGIHSLSRVVCIYFTCLRYTMGRAMMHDCGKAISTYGGNLNKRALFGAGTSGNVAPPSFGDVATLCASGYNSRPGSSQHNGELLGPVSGGFSLRSAYPSVVETNSDNVSFFNSIGYNGGQAGPARNFSEPSLFPSLTTISRTVGTDLSGGRIGAVNSCSVKPPNDVLSIGGIRNSGSLFNAGLANDAGVSNTTNLTSSSSRGVKLDPSEFPPILTSVGRSTNTSLGGAFHSSANQPPLRNYLSAMSKGSIGLEANVSQLNQPFGHAITNQVTPPEFSKQDFPALPGQHSTNPNSTTVPSGSNTLTATSSTLHRSMAINSIPTNSSVIGNTLSTHRSFAQSTSLLNSPSSLNASGFPSTSANNLCAGSGIQLLPNHLVANIPKNMICDQFGMLGLLKLIRVGDYDATLNMLAPGLDLSSLHNNWQTPGELHNTFVSPCQDSCIGRPQDMDYAVPSEYFIRHLIADRLPDPRMNQLSEETLFWLFYNCCREEAQLVVAKELYQREWRFHKKEQIWLTRIIGANFTTDSSSEQGDYYFWDPLKAQKSTHQMTILYSDLDDAPRAFRLSSGTLSAFVSIGLPAGTATGHHSIGPHSHSGSHSALQQQHLAAYQQQQQQHQQQYSHQQSLLTRQQLGTVASLSNVGSSPQQPSGQMMALQGVTSLTGNLGSPSAATLANLFNARQQQQHKQQLSPTTNYFQTSSSHGRTVSVAPLFTARSASTAAGSSVTPSTSPAATTGVTSMAANTLASTSPTGTSANSTSGSSNVVDLAMDSDATLSRMTNSLSIADAGGVQPVFENARL</sequence>
<name>A0A8S9YHK6_9TREM</name>
<dbReference type="InterPro" id="IPR040168">
    <property type="entry name" value="Not2/3/5"/>
</dbReference>
<evidence type="ECO:0000313" key="8">
    <source>
        <dbReference type="Proteomes" id="UP000822476"/>
    </source>
</evidence>
<comment type="similarity">
    <text evidence="1">Belongs to the CNOT2/3/5 family.</text>
</comment>
<protein>
    <recommendedName>
        <fullName evidence="6">NOT2/NOT3/NOT5 C-terminal domain-containing protein</fullName>
    </recommendedName>
</protein>
<dbReference type="AlphaFoldDB" id="A0A8S9YHK6"/>
<proteinExistence type="inferred from homology"/>
<keyword evidence="5" id="KW-0812">Transmembrane</keyword>
<evidence type="ECO:0000256" key="2">
    <source>
        <dbReference type="ARBA" id="ARBA00023015"/>
    </source>
</evidence>
<dbReference type="Pfam" id="PF04153">
    <property type="entry name" value="NOT2_3_5_C"/>
    <property type="match status" value="1"/>
</dbReference>
<dbReference type="OrthoDB" id="25391at2759"/>
<keyword evidence="5" id="KW-1133">Transmembrane helix</keyword>
<dbReference type="GO" id="GO:2000036">
    <property type="term" value="P:regulation of stem cell population maintenance"/>
    <property type="evidence" value="ECO:0007669"/>
    <property type="project" value="UniProtKB-ARBA"/>
</dbReference>
<evidence type="ECO:0000256" key="5">
    <source>
        <dbReference type="SAM" id="Phobius"/>
    </source>
</evidence>
<evidence type="ECO:0000256" key="3">
    <source>
        <dbReference type="ARBA" id="ARBA00023163"/>
    </source>
</evidence>
<feature type="domain" description="NOT2/NOT3/NOT5 C-terminal" evidence="6">
    <location>
        <begin position="463"/>
        <end position="587"/>
    </location>
</feature>
<feature type="compositionally biased region" description="Low complexity" evidence="4">
    <location>
        <begin position="616"/>
        <end position="657"/>
    </location>
</feature>
<dbReference type="PANTHER" id="PTHR23326">
    <property type="entry name" value="CCR4 NOT-RELATED"/>
    <property type="match status" value="1"/>
</dbReference>
<keyword evidence="2" id="KW-0805">Transcription regulation</keyword>
<reference evidence="7" key="1">
    <citation type="submission" date="2019-07" db="EMBL/GenBank/DDBJ databases">
        <title>Annotation for the trematode Paragonimus miyazaki's.</title>
        <authorList>
            <person name="Choi Y.-J."/>
        </authorList>
    </citation>
    <scope>NUCLEOTIDE SEQUENCE</scope>
    <source>
        <strain evidence="7">Japan</strain>
    </source>
</reference>
<dbReference type="EMBL" id="JTDE01022054">
    <property type="protein sequence ID" value="KAF7232124.1"/>
    <property type="molecule type" value="Genomic_DNA"/>
</dbReference>
<keyword evidence="8" id="KW-1185">Reference proteome</keyword>
<evidence type="ECO:0000256" key="4">
    <source>
        <dbReference type="SAM" id="MobiDB-lite"/>
    </source>
</evidence>
<organism evidence="7 8">
    <name type="scientific">Paragonimus skrjabini miyazakii</name>
    <dbReference type="NCBI Taxonomy" id="59628"/>
    <lineage>
        <taxon>Eukaryota</taxon>
        <taxon>Metazoa</taxon>
        <taxon>Spiralia</taxon>
        <taxon>Lophotrochozoa</taxon>
        <taxon>Platyhelminthes</taxon>
        <taxon>Trematoda</taxon>
        <taxon>Digenea</taxon>
        <taxon>Plagiorchiida</taxon>
        <taxon>Troglotremata</taxon>
        <taxon>Troglotrematidae</taxon>
        <taxon>Paragonimus</taxon>
    </lineage>
</organism>
<feature type="compositionally biased region" description="Low complexity" evidence="4">
    <location>
        <begin position="777"/>
        <end position="794"/>
    </location>
</feature>
<dbReference type="GO" id="GO:0030015">
    <property type="term" value="C:CCR4-NOT core complex"/>
    <property type="evidence" value="ECO:0007669"/>
    <property type="project" value="InterPro"/>
</dbReference>
<gene>
    <name evidence="7" type="ORF">EG68_10470</name>
</gene>
<evidence type="ECO:0000256" key="1">
    <source>
        <dbReference type="ARBA" id="ARBA00007682"/>
    </source>
</evidence>
<evidence type="ECO:0000313" key="7">
    <source>
        <dbReference type="EMBL" id="KAF7232124.1"/>
    </source>
</evidence>
<comment type="caution">
    <text evidence="7">The sequence shown here is derived from an EMBL/GenBank/DDBJ whole genome shotgun (WGS) entry which is preliminary data.</text>
</comment>
<feature type="transmembrane region" description="Helical" evidence="5">
    <location>
        <begin position="12"/>
        <end position="32"/>
    </location>
</feature>
<evidence type="ECO:0000259" key="6">
    <source>
        <dbReference type="Pfam" id="PF04153"/>
    </source>
</evidence>
<dbReference type="Proteomes" id="UP000822476">
    <property type="component" value="Unassembled WGS sequence"/>
</dbReference>
<feature type="region of interest" description="Disordered" evidence="4">
    <location>
        <begin position="713"/>
        <end position="732"/>
    </location>
</feature>
<dbReference type="Gene3D" id="2.30.30.1020">
    <property type="entry name" value="CCR4-NOT complex subunit 2/3/5, C-terminal domain"/>
    <property type="match status" value="1"/>
</dbReference>
<feature type="region of interest" description="Disordered" evidence="4">
    <location>
        <begin position="776"/>
        <end position="795"/>
    </location>
</feature>
<dbReference type="GO" id="GO:0006355">
    <property type="term" value="P:regulation of DNA-templated transcription"/>
    <property type="evidence" value="ECO:0007669"/>
    <property type="project" value="InterPro"/>
</dbReference>